<evidence type="ECO:0000256" key="5">
    <source>
        <dbReference type="HAMAP-Rule" id="MF_01361"/>
    </source>
</evidence>
<dbReference type="Pfam" id="PF07043">
    <property type="entry name" value="DUF1328"/>
    <property type="match status" value="1"/>
</dbReference>
<protein>
    <recommendedName>
        <fullName evidence="5">UPF0391 membrane protein PIGHUM_03824</fullName>
    </recommendedName>
</protein>
<evidence type="ECO:0000256" key="2">
    <source>
        <dbReference type="ARBA" id="ARBA00022692"/>
    </source>
</evidence>
<accession>A0A3P4B883</accession>
<keyword evidence="7" id="KW-1185">Reference proteome</keyword>
<dbReference type="EMBL" id="UWPJ01000029">
    <property type="protein sequence ID" value="VCU71736.1"/>
    <property type="molecule type" value="Genomic_DNA"/>
</dbReference>
<organism evidence="6 7">
    <name type="scientific">Pigmentiphaga humi</name>
    <dbReference type="NCBI Taxonomy" id="2478468"/>
    <lineage>
        <taxon>Bacteria</taxon>
        <taxon>Pseudomonadati</taxon>
        <taxon>Pseudomonadota</taxon>
        <taxon>Betaproteobacteria</taxon>
        <taxon>Burkholderiales</taxon>
        <taxon>Alcaligenaceae</taxon>
        <taxon>Pigmentiphaga</taxon>
    </lineage>
</organism>
<dbReference type="OrthoDB" id="8687812at2"/>
<dbReference type="GO" id="GO:0005886">
    <property type="term" value="C:plasma membrane"/>
    <property type="evidence" value="ECO:0007669"/>
    <property type="project" value="UniProtKB-SubCell"/>
</dbReference>
<name>A0A3P4B883_9BURK</name>
<comment type="subcellular location">
    <subcellularLocation>
        <location evidence="5">Cell membrane</location>
        <topology evidence="5">Single-pass membrane protein</topology>
    </subcellularLocation>
</comment>
<dbReference type="RefSeq" id="WP_124081322.1">
    <property type="nucleotide sequence ID" value="NZ_UWPJ01000029.1"/>
</dbReference>
<reference evidence="6 7" key="1">
    <citation type="submission" date="2018-10" db="EMBL/GenBank/DDBJ databases">
        <authorList>
            <person name="Criscuolo A."/>
        </authorList>
    </citation>
    <scope>NUCLEOTIDE SEQUENCE [LARGE SCALE GENOMIC DNA]</scope>
    <source>
        <strain evidence="6">DnA1</strain>
    </source>
</reference>
<evidence type="ECO:0000313" key="6">
    <source>
        <dbReference type="EMBL" id="VCU71736.1"/>
    </source>
</evidence>
<dbReference type="AlphaFoldDB" id="A0A3P4B883"/>
<sequence length="73" mass="8310">MLRWATIFFIIPLLTAVMGWSDLAGSAADIATILFVVSLGAFLATFFLKVPEEAEEETADQEWSREWAREWSR</sequence>
<gene>
    <name evidence="6" type="ORF">PIGHUM_03824</name>
</gene>
<keyword evidence="4 5" id="KW-0472">Membrane</keyword>
<proteinExistence type="inferred from homology"/>
<comment type="similarity">
    <text evidence="5">Belongs to the UPF0391 family.</text>
</comment>
<evidence type="ECO:0000313" key="7">
    <source>
        <dbReference type="Proteomes" id="UP000277294"/>
    </source>
</evidence>
<evidence type="ECO:0000256" key="1">
    <source>
        <dbReference type="ARBA" id="ARBA00022475"/>
    </source>
</evidence>
<evidence type="ECO:0000256" key="4">
    <source>
        <dbReference type="ARBA" id="ARBA00023136"/>
    </source>
</evidence>
<keyword evidence="2 5" id="KW-0812">Transmembrane</keyword>
<dbReference type="Proteomes" id="UP000277294">
    <property type="component" value="Unassembled WGS sequence"/>
</dbReference>
<keyword evidence="3 5" id="KW-1133">Transmembrane helix</keyword>
<dbReference type="HAMAP" id="MF_01361">
    <property type="entry name" value="UPF0391"/>
    <property type="match status" value="1"/>
</dbReference>
<feature type="transmembrane region" description="Helical" evidence="5">
    <location>
        <begin position="29"/>
        <end position="48"/>
    </location>
</feature>
<dbReference type="InterPro" id="IPR009760">
    <property type="entry name" value="DUF1328"/>
</dbReference>
<keyword evidence="1 5" id="KW-1003">Cell membrane</keyword>
<evidence type="ECO:0000256" key="3">
    <source>
        <dbReference type="ARBA" id="ARBA00022989"/>
    </source>
</evidence>